<name>A0A250DIH3_9BURK</name>
<dbReference type="PANTHER" id="PTHR42850:SF2">
    <property type="entry name" value="BLL5683 PROTEIN"/>
    <property type="match status" value="1"/>
</dbReference>
<dbReference type="SUPFAM" id="SSF56300">
    <property type="entry name" value="Metallo-dependent phosphatases"/>
    <property type="match status" value="1"/>
</dbReference>
<dbReference type="Proteomes" id="UP000217154">
    <property type="component" value="Chromosome"/>
</dbReference>
<evidence type="ECO:0000259" key="2">
    <source>
        <dbReference type="Pfam" id="PF12850"/>
    </source>
</evidence>
<accession>A0A250DIH3</accession>
<dbReference type="InterPro" id="IPR024654">
    <property type="entry name" value="Calcineurin-like_PHP_lpxH"/>
</dbReference>
<dbReference type="PANTHER" id="PTHR42850">
    <property type="entry name" value="METALLOPHOSPHOESTERASE"/>
    <property type="match status" value="1"/>
</dbReference>
<feature type="domain" description="Calcineurin-like phosphoesterase" evidence="2">
    <location>
        <begin position="1"/>
        <end position="185"/>
    </location>
</feature>
<dbReference type="InterPro" id="IPR029052">
    <property type="entry name" value="Metallo-depent_PP-like"/>
</dbReference>
<dbReference type="InterPro" id="IPR050126">
    <property type="entry name" value="Ap4A_hydrolase"/>
</dbReference>
<evidence type="ECO:0000313" key="4">
    <source>
        <dbReference type="Proteomes" id="UP000217154"/>
    </source>
</evidence>
<dbReference type="PIRSF" id="PIRSF000883">
    <property type="entry name" value="Pesterase_MJ0912"/>
    <property type="match status" value="1"/>
</dbReference>
<evidence type="ECO:0000313" key="3">
    <source>
        <dbReference type="EMBL" id="ATA54064.1"/>
    </source>
</evidence>
<dbReference type="InterPro" id="IPR011152">
    <property type="entry name" value="Pesterase_MJ0912"/>
</dbReference>
<dbReference type="EMBL" id="CP023284">
    <property type="protein sequence ID" value="ATA54064.1"/>
    <property type="molecule type" value="Genomic_DNA"/>
</dbReference>
<reference evidence="3 4" key="1">
    <citation type="submission" date="2017-09" db="EMBL/GenBank/DDBJ databases">
        <title>The diverse metabolic capabilities of V. boronicumulans make it an excellent choice for continued studies on novel biodegradation.</title>
        <authorList>
            <person name="Sun S."/>
        </authorList>
    </citation>
    <scope>NUCLEOTIDE SEQUENCE [LARGE SCALE GENOMIC DNA]</scope>
    <source>
        <strain evidence="3 4">J1</strain>
    </source>
</reference>
<evidence type="ECO:0000256" key="1">
    <source>
        <dbReference type="ARBA" id="ARBA00008950"/>
    </source>
</evidence>
<organism evidence="3 4">
    <name type="scientific">Variovorax boronicumulans</name>
    <dbReference type="NCBI Taxonomy" id="436515"/>
    <lineage>
        <taxon>Bacteria</taxon>
        <taxon>Pseudomonadati</taxon>
        <taxon>Pseudomonadota</taxon>
        <taxon>Betaproteobacteria</taxon>
        <taxon>Burkholderiales</taxon>
        <taxon>Comamonadaceae</taxon>
        <taxon>Variovorax</taxon>
    </lineage>
</organism>
<dbReference type="AlphaFoldDB" id="A0A250DIH3"/>
<dbReference type="Pfam" id="PF12850">
    <property type="entry name" value="Metallophos_2"/>
    <property type="match status" value="1"/>
</dbReference>
<comment type="similarity">
    <text evidence="1">Belongs to the metallophosphoesterase superfamily. YfcE family.</text>
</comment>
<gene>
    <name evidence="3" type="ORF">CKY39_13155</name>
</gene>
<protein>
    <submittedName>
        <fullName evidence="3">YfcE family phosphodiesterase</fullName>
    </submittedName>
</protein>
<dbReference type="KEGG" id="vbo:CKY39_13155"/>
<dbReference type="GO" id="GO:0016791">
    <property type="term" value="F:phosphatase activity"/>
    <property type="evidence" value="ECO:0007669"/>
    <property type="project" value="TreeGrafter"/>
</dbReference>
<dbReference type="GO" id="GO:0005737">
    <property type="term" value="C:cytoplasm"/>
    <property type="evidence" value="ECO:0007669"/>
    <property type="project" value="TreeGrafter"/>
</dbReference>
<dbReference type="Gene3D" id="3.60.21.10">
    <property type="match status" value="1"/>
</dbReference>
<proteinExistence type="inferred from homology"/>
<dbReference type="RefSeq" id="WP_095744761.1">
    <property type="nucleotide sequence ID" value="NZ_CP023284.1"/>
</dbReference>
<sequence length="249" mass="26887">MRIALVSDIHGNLSALKAVVEDIARRNVDATVNLGDSLSGPLMPLETAQFLMAQDWAQLAGNHERQLLTLPTSGQRGESDAFAHARLGEAEFAWIASLTPCQRFSPEVLLCHGTPDSDLTYFLETVEPTQLRMATAAEIDARLGTVEAGTELVACGHTHLPRVMRASNGTLIVNPGSVGLQAYGDEHPYPHHVETSSPDARYALVERHDHGQWTCTLVTVPYDHTAMAALAAANGRPDWAHALATGRMP</sequence>